<gene>
    <name evidence="4" type="ORF">Ctob_007411</name>
</gene>
<dbReference type="PANTHER" id="PTHR45615">
    <property type="entry name" value="MYOSIN HEAVY CHAIN, NON-MUSCLE"/>
    <property type="match status" value="1"/>
</dbReference>
<reference evidence="5" key="1">
    <citation type="journal article" date="2015" name="PLoS Genet.">
        <title>Genome Sequence and Transcriptome Analyses of Chrysochromulina tobin: Metabolic Tools for Enhanced Algal Fitness in the Prominent Order Prymnesiales (Haptophyceae).</title>
        <authorList>
            <person name="Hovde B.T."/>
            <person name="Deodato C.R."/>
            <person name="Hunsperger H.M."/>
            <person name="Ryken S.A."/>
            <person name="Yost W."/>
            <person name="Jha R.K."/>
            <person name="Patterson J."/>
            <person name="Monnat R.J. Jr."/>
            <person name="Barlow S.B."/>
            <person name="Starkenburg S.R."/>
            <person name="Cattolico R.A."/>
        </authorList>
    </citation>
    <scope>NUCLEOTIDE SEQUENCE</scope>
    <source>
        <strain evidence="5">CCMP291</strain>
    </source>
</reference>
<evidence type="ECO:0000313" key="4">
    <source>
        <dbReference type="EMBL" id="KOO30474.1"/>
    </source>
</evidence>
<dbReference type="PROSITE" id="PS50106">
    <property type="entry name" value="PDZ"/>
    <property type="match status" value="1"/>
</dbReference>
<sequence>MLPHDDACGDGGGGAEGRADVGDGGGFTPRTMSREQTELKQTVWESAASSPAREGPTAEQLEAAVAAAKAEAAAEAAAAADAANEALIARLYRLQARLASSAARASSASRPPPNTAASAWAAIPVAERVGVVAAALTCAELEAESMRERLQLVVREAKRDREALEACRAREAERYAATLEVKESRDQIDALHAALEAANATQREMVAREARTAEALRQSVERARALQAEADALRPLKQRAQESANVARRAAAHAERLARQKETLEMRLRATAGGGGRSSSQARGMGGGGTAWTLAQSGTGVITHLASPFAPPLRMPKQHHDERAAAIAERTAATSLKVLGAPISSDLSVAAIAEELAEIEARAIHAELQHARSDARMAREEASLIWQEASAAAALHSTEKQQLLTALVESRDEAAHAALDAATATAELALQRAVAEAQAMDAELDEALRWVSAAVAAKEIALAAAVDATARLMEERDEAKRQCDELAAEIACRDALQAMEHASYRSRHEEAELRAKGLEGLVETLRGRLEAESRERERLVLASLATSRASLSLGSKMLDQVGSSKAPKTAPTTVPTASITLAADEESRAADAAAAELSAVSARDEAFAAAEQQISCLQAQVERLENELKGARTTFAKVEVAREVERAATSFMAESGSTSVSSKAAMRELEMFLHEPQAAFREASAAAEADAAQALQAAEARAAVLQLQSRSKLAEEAKREAIEALAAQRAGATEMEAFMTQALHETILKNKELVESGGRREEATVAEEQLRQELRERDAQLATKQQHVNDLKLEVQTLEMALDEQQAVFKQAMEAAGVEKVDAVLEAQARGATTAASDAPEVAATSSAARALTFGQACGLWGLQRLDFETVELISKDPGWRPVEVRTRVPRNGHGLGLGLREVTSDSHAGIVLVENVIAGSNAALATPAICPGDTIVAAASLGGVRISVEALPYDQTVALLGSLDPQTPIELSLRRLERLAREDLIVQVRELTAKSEDLLEQVHSLILEKVATQEKLAFIDAQQGNKKGVPSTPSSATKSRGRFSMGATPKNTPKK</sequence>
<dbReference type="AlphaFoldDB" id="A0A0M0JVC9"/>
<dbReference type="Proteomes" id="UP000037460">
    <property type="component" value="Unassembled WGS sequence"/>
</dbReference>
<feature type="coiled-coil region" evidence="1">
    <location>
        <begin position="781"/>
        <end position="808"/>
    </location>
</feature>
<evidence type="ECO:0000313" key="5">
    <source>
        <dbReference type="Proteomes" id="UP000037460"/>
    </source>
</evidence>
<dbReference type="InterPro" id="IPR036034">
    <property type="entry name" value="PDZ_sf"/>
</dbReference>
<name>A0A0M0JVC9_9EUKA</name>
<dbReference type="SUPFAM" id="SSF50156">
    <property type="entry name" value="PDZ domain-like"/>
    <property type="match status" value="1"/>
</dbReference>
<protein>
    <recommendedName>
        <fullName evidence="3">PDZ domain-containing protein</fullName>
    </recommendedName>
</protein>
<dbReference type="PANTHER" id="PTHR45615:SF66">
    <property type="entry name" value="CARD DOMAIN-CONTAINING PROTEIN"/>
    <property type="match status" value="1"/>
</dbReference>
<evidence type="ECO:0000256" key="2">
    <source>
        <dbReference type="SAM" id="MobiDB-lite"/>
    </source>
</evidence>
<keyword evidence="5" id="KW-1185">Reference proteome</keyword>
<organism evidence="4 5">
    <name type="scientific">Chrysochromulina tobinii</name>
    <dbReference type="NCBI Taxonomy" id="1460289"/>
    <lineage>
        <taxon>Eukaryota</taxon>
        <taxon>Haptista</taxon>
        <taxon>Haptophyta</taxon>
        <taxon>Prymnesiophyceae</taxon>
        <taxon>Prymnesiales</taxon>
        <taxon>Chrysochromulinaceae</taxon>
        <taxon>Chrysochromulina</taxon>
    </lineage>
</organism>
<dbReference type="Gene3D" id="2.30.42.10">
    <property type="match status" value="1"/>
</dbReference>
<dbReference type="EMBL" id="JWZX01002219">
    <property type="protein sequence ID" value="KOO30474.1"/>
    <property type="molecule type" value="Genomic_DNA"/>
</dbReference>
<feature type="compositionally biased region" description="Polar residues" evidence="2">
    <location>
        <begin position="39"/>
        <end position="49"/>
    </location>
</feature>
<evidence type="ECO:0000259" key="3">
    <source>
        <dbReference type="PROSITE" id="PS50106"/>
    </source>
</evidence>
<feature type="region of interest" description="Disordered" evidence="2">
    <location>
        <begin position="1"/>
        <end position="59"/>
    </location>
</feature>
<feature type="region of interest" description="Disordered" evidence="2">
    <location>
        <begin position="270"/>
        <end position="292"/>
    </location>
</feature>
<feature type="coiled-coil region" evidence="1">
    <location>
        <begin position="607"/>
        <end position="641"/>
    </location>
</feature>
<dbReference type="InterPro" id="IPR001478">
    <property type="entry name" value="PDZ"/>
</dbReference>
<comment type="caution">
    <text evidence="4">The sequence shown here is derived from an EMBL/GenBank/DDBJ whole genome shotgun (WGS) entry which is preliminary data.</text>
</comment>
<feature type="coiled-coil region" evidence="1">
    <location>
        <begin position="462"/>
        <end position="535"/>
    </location>
</feature>
<accession>A0A0M0JVC9</accession>
<feature type="compositionally biased region" description="Gly residues" evidence="2">
    <location>
        <begin position="9"/>
        <end position="27"/>
    </location>
</feature>
<evidence type="ECO:0000256" key="1">
    <source>
        <dbReference type="SAM" id="Coils"/>
    </source>
</evidence>
<feature type="coiled-coil region" evidence="1">
    <location>
        <begin position="136"/>
        <end position="201"/>
    </location>
</feature>
<feature type="region of interest" description="Disordered" evidence="2">
    <location>
        <begin position="1022"/>
        <end position="1056"/>
    </location>
</feature>
<feature type="coiled-coil region" evidence="1">
    <location>
        <begin position="982"/>
        <end position="1009"/>
    </location>
</feature>
<feature type="domain" description="PDZ" evidence="3">
    <location>
        <begin position="884"/>
        <end position="976"/>
    </location>
</feature>
<proteinExistence type="predicted"/>
<keyword evidence="1" id="KW-0175">Coiled coil</keyword>